<proteinExistence type="predicted"/>
<evidence type="ECO:0000256" key="2">
    <source>
        <dbReference type="SAM" id="MobiDB-lite"/>
    </source>
</evidence>
<dbReference type="Pfam" id="PF00075">
    <property type="entry name" value="RNase_H"/>
    <property type="match status" value="1"/>
</dbReference>
<feature type="domain" description="Reverse transcriptase" evidence="3">
    <location>
        <begin position="891"/>
        <end position="1159"/>
    </location>
</feature>
<dbReference type="InterPro" id="IPR036691">
    <property type="entry name" value="Endo/exonu/phosph_ase_sf"/>
</dbReference>
<dbReference type="Gene3D" id="3.60.10.10">
    <property type="entry name" value="Endonuclease/exonuclease/phosphatase"/>
    <property type="match status" value="1"/>
</dbReference>
<evidence type="ECO:0000259" key="3">
    <source>
        <dbReference type="PROSITE" id="PS50878"/>
    </source>
</evidence>
<dbReference type="InterPro" id="IPR005135">
    <property type="entry name" value="Endo/exonuclease/phosphatase"/>
</dbReference>
<feature type="coiled-coil region" evidence="1">
    <location>
        <begin position="723"/>
        <end position="776"/>
    </location>
</feature>
<dbReference type="InterPro" id="IPR043502">
    <property type="entry name" value="DNA/RNA_pol_sf"/>
</dbReference>
<dbReference type="PANTHER" id="PTHR21224:SF1">
    <property type="entry name" value="INTEGRATOR COMPLEX SUBUNIT 1"/>
    <property type="match status" value="1"/>
</dbReference>
<dbReference type="SUPFAM" id="SSF56672">
    <property type="entry name" value="DNA/RNA polymerases"/>
    <property type="match status" value="1"/>
</dbReference>
<dbReference type="InterPro" id="IPR038902">
    <property type="entry name" value="INTS1"/>
</dbReference>
<dbReference type="PROSITE" id="PS50878">
    <property type="entry name" value="RT_POL"/>
    <property type="match status" value="1"/>
</dbReference>
<reference evidence="5 6" key="1">
    <citation type="submission" date="2024-05" db="EMBL/GenBank/DDBJ databases">
        <title>Culex pipiens pipiens assembly and annotation.</title>
        <authorList>
            <person name="Alout H."/>
            <person name="Durand T."/>
        </authorList>
    </citation>
    <scope>NUCLEOTIDE SEQUENCE [LARGE SCALE GENOMIC DNA]</scope>
    <source>
        <strain evidence="5">HA-2024</strain>
        <tissue evidence="5">Whole body</tissue>
    </source>
</reference>
<evidence type="ECO:0000259" key="4">
    <source>
        <dbReference type="PROSITE" id="PS50879"/>
    </source>
</evidence>
<dbReference type="InterPro" id="IPR022145">
    <property type="entry name" value="INTS1_RPB2-bd"/>
</dbReference>
<accession>A0ABD1DJQ2</accession>
<keyword evidence="1" id="KW-0175">Coiled coil</keyword>
<feature type="region of interest" description="Disordered" evidence="2">
    <location>
        <begin position="316"/>
        <end position="374"/>
    </location>
</feature>
<dbReference type="PROSITE" id="PS50879">
    <property type="entry name" value="RNASE_H_1"/>
    <property type="match status" value="1"/>
</dbReference>
<dbReference type="Proteomes" id="UP001562425">
    <property type="component" value="Unassembled WGS sequence"/>
</dbReference>
<feature type="region of interest" description="Disordered" evidence="2">
    <location>
        <begin position="1"/>
        <end position="49"/>
    </location>
</feature>
<feature type="region of interest" description="Disordered" evidence="2">
    <location>
        <begin position="1599"/>
        <end position="1627"/>
    </location>
</feature>
<dbReference type="EMBL" id="JBEHCU010005392">
    <property type="protein sequence ID" value="KAL1399972.1"/>
    <property type="molecule type" value="Genomic_DNA"/>
</dbReference>
<feature type="domain" description="RNase H type-1" evidence="4">
    <location>
        <begin position="1367"/>
        <end position="1496"/>
    </location>
</feature>
<dbReference type="GO" id="GO:0042575">
    <property type="term" value="C:DNA polymerase complex"/>
    <property type="evidence" value="ECO:0007669"/>
    <property type="project" value="UniProtKB-ARBA"/>
</dbReference>
<feature type="compositionally biased region" description="Acidic residues" evidence="2">
    <location>
        <begin position="318"/>
        <end position="327"/>
    </location>
</feature>
<evidence type="ECO:0008006" key="7">
    <source>
        <dbReference type="Google" id="ProtNLM"/>
    </source>
</evidence>
<dbReference type="SUPFAM" id="SSF53098">
    <property type="entry name" value="Ribonuclease H-like"/>
    <property type="match status" value="1"/>
</dbReference>
<dbReference type="InterPro" id="IPR002156">
    <property type="entry name" value="RNaseH_domain"/>
</dbReference>
<dbReference type="Gene3D" id="3.30.420.10">
    <property type="entry name" value="Ribonuclease H-like superfamily/Ribonuclease H"/>
    <property type="match status" value="1"/>
</dbReference>
<gene>
    <name evidence="5" type="ORF">pipiens_002121</name>
</gene>
<dbReference type="Pfam" id="PF12432">
    <property type="entry name" value="INTS1_RP2B-bd"/>
    <property type="match status" value="1"/>
</dbReference>
<name>A0ABD1DJQ2_CULPP</name>
<dbReference type="Pfam" id="PF14529">
    <property type="entry name" value="Exo_endo_phos_2"/>
    <property type="match status" value="1"/>
</dbReference>
<dbReference type="CDD" id="cd01650">
    <property type="entry name" value="RT_nLTR_like"/>
    <property type="match status" value="1"/>
</dbReference>
<protein>
    <recommendedName>
        <fullName evidence="7">Reverse transcriptase</fullName>
    </recommendedName>
</protein>
<feature type="non-terminal residue" evidence="5">
    <location>
        <position position="2486"/>
    </location>
</feature>
<feature type="compositionally biased region" description="Polar residues" evidence="2">
    <location>
        <begin position="37"/>
        <end position="48"/>
    </location>
</feature>
<dbReference type="SUPFAM" id="SSF56219">
    <property type="entry name" value="DNase I-like"/>
    <property type="match status" value="1"/>
</dbReference>
<dbReference type="InterPro" id="IPR012337">
    <property type="entry name" value="RNaseH-like_sf"/>
</dbReference>
<dbReference type="Pfam" id="PF00078">
    <property type="entry name" value="RVT_1"/>
    <property type="match status" value="1"/>
</dbReference>
<dbReference type="CDD" id="cd09276">
    <property type="entry name" value="Rnase_HI_RT_non_LTR"/>
    <property type="match status" value="1"/>
</dbReference>
<feature type="compositionally biased region" description="Low complexity" evidence="2">
    <location>
        <begin position="1609"/>
        <end position="1627"/>
    </location>
</feature>
<dbReference type="InterPro" id="IPR000477">
    <property type="entry name" value="RT_dom"/>
</dbReference>
<dbReference type="GO" id="GO:0071897">
    <property type="term" value="P:DNA biosynthetic process"/>
    <property type="evidence" value="ECO:0007669"/>
    <property type="project" value="UniProtKB-ARBA"/>
</dbReference>
<dbReference type="PANTHER" id="PTHR21224">
    <property type="entry name" value="INTEGRATOR COMPLEX SUBUNIT 1"/>
    <property type="match status" value="1"/>
</dbReference>
<feature type="compositionally biased region" description="Basic and acidic residues" evidence="2">
    <location>
        <begin position="25"/>
        <end position="36"/>
    </location>
</feature>
<organism evidence="5 6">
    <name type="scientific">Culex pipiens pipiens</name>
    <name type="common">Northern house mosquito</name>
    <dbReference type="NCBI Taxonomy" id="38569"/>
    <lineage>
        <taxon>Eukaryota</taxon>
        <taxon>Metazoa</taxon>
        <taxon>Ecdysozoa</taxon>
        <taxon>Arthropoda</taxon>
        <taxon>Hexapoda</taxon>
        <taxon>Insecta</taxon>
        <taxon>Pterygota</taxon>
        <taxon>Neoptera</taxon>
        <taxon>Endopterygota</taxon>
        <taxon>Diptera</taxon>
        <taxon>Nematocera</taxon>
        <taxon>Culicoidea</taxon>
        <taxon>Culicidae</taxon>
        <taxon>Culicinae</taxon>
        <taxon>Culicini</taxon>
        <taxon>Culex</taxon>
        <taxon>Culex</taxon>
    </lineage>
</organism>
<keyword evidence="6" id="KW-1185">Reference proteome</keyword>
<dbReference type="InterPro" id="IPR036397">
    <property type="entry name" value="RNaseH_sf"/>
</dbReference>
<sequence length="2486" mass="280545">MSKKQNKWPLDGRVTRSKSINGTNTEEKLAKGKDSGRAQQGTSGTSAATYAGVTTSPAASTSTVSVQQEVTGQLGVVYFEPIDTGKEYPTQPVELARILTQKRFKDYREVTKIGRFQFKVVVTDAGAENKLKSLNLASHNLKIHLPRKNSSTILFVKGVPLDFGDEEIKDCITTETEVLEVQRIKRRVNENLVDTTNLRITVAGQKVPRLVKIYGCAFKCELYIFPIRQCQNCWRFGHSAKKCTSKRRCRICGRGHGEEDCGEQDHCPNCKGQHRASSKDCAERRRRQRILDTMRTKQIGYKEAEEAAFPKTTNGFEGLEEEGDEGDVSYPPLQVNRQRNNRPEISGRVQDSSGGANQAEIIRPEGGGCQCPENPFKTTDFERFLDKMRREFLAEVRNQNWIQPLKILQAHIGKKVQEAASELERDQLIVEVANRIQDIIERNSSPNGNGNRTADKHNIDNEIHVALLQEIWLKQKEHFRMAHYRMASQRRNEGWGGVAVLVHESLEFEEIKFHNLLPVEVIAVKVVKGFDPITFVSVYVPPNRELHKECLGKIEKLFEELQDLNGEVLVGGDFNGHHQDWDCNIKPCPKGILIQRLMMSSRMVLMNKQQASTCMTTATRPSSTPDISFATPGLVRKASWEVLDQEFGSLHLCILAQISSVIPVFQRKTTKINQEKAIKLLNQVDPDCIQDPEEMQNILEECLAKASYVVKNKKANYLKRWWNEDIEAAYEAKREQLRRYNKTKSLTNQLELQKRRAVLKRLIRRAKREYNKELSEQVDESTPLKQLWNIIKGLDVALTQQVSAKPEMSEEDGKAFMKYYYDGKLKETCRPEIRTNEELKGYERPITVTEILNTLKRKKKHSAPGGDGVSYAIIKGLDLGFQTKLCEMLNHVFVSEEIPERWRCVKVKPIPKHKGDPLSPSSRRPIALMNVNLKLINSTVKDRLNEFAEAENLLPKLSFGFRKNCSAITCVNYLVNRIKEAKREKDQAIGVFLDLSGAFDSVDLNILMNTLVNLGIPGKLISWLFTYLSKRTQVLETDGSKLTADTSEGLPQGCPGSPTVFNFYTIPLHDVKEDGCELIQFADDFAVLGIGDTLEEAANRTNRFLGKLAAALESLNLTLNVSKCAAIAFTNKNHEHLKIKIRREKVEINNTHKYLGFTMDKTLTHRKHIEDVKEKGASKINIIKLLGRRNSGACPDTLVKVGNALIRSKTEYGAPIYGAAAPSNLQKIQTVHNAYLRSAMGYLKTTPIHVIQAEAGQLPVKDRIEFLTLKEILKAKFHGNQLQPFIENAINSDADNGTFLTKIAVKHNDVVCQLQPKDRLLESNLRRVGPAAKNKIRNKLFKGQKPKHDYGIHFWKRKFLEVKQDRYDGFKLVYTDGSKSNDGVAAGVYDDSDQEVLQLKMNENFSITNAELLGIYEGVQMIRRKGYEKAAVITDSQGACLTLNNPSLVKENYLAWEIWKQLEAAAPQDIRVQWVPSHQEIRGNERADEVAVEARKGKQNLFNTLTLGDGIKLAEKEIWDNWTRNYTEISKEKGATHFQYMSVPAMDRNKPGSSGRSSKKQINLPQSELFALGSVPERKRDAVGMASAVAAKKIKLATASGSAGGGSSSGLTASLPGSSKASSGGDSSSSSSVLEYWEQMALDCESVDLVSSVLSAIDQQDSDSVVGYICGAIKLLISPKSKSESVLSLSLLYLAKIRPHLFCNETITSALIAVLKRDSQNSFKGRNNPTVHVLACNLLARGYSDKKQWPESLIRTYVEDAINDRVWVDYEECAPFTDQCVAAFGSKIPPKWMLQPELSTLNPTSRENPIIDDEHSTDSGMFGDALGKDPDANPPRFAHIQETVEKLVVEAAKDQLNRRQAPDCSTRNFLKFLSLACGIPEVRALAIPRLELWIHNGKLMKPAQELLTFICYNVTGQNSKDHEVLSNLVKMRLKTKPLINIFMICLKEMINCQSEILTMMLKYVVQNELSNARNPNNMGMLATMFQAKPTESATHLAEIYQECLLQREDVLRTLRVFLRELVKMLRYDIPLMVFCKALLTNRADLTAQVANSEFRDRIFHSVADLICLCMFLSVSPQIREANASIRSGREPKSSPALTTFYQQMSTIQFDALTWMHEIVPLVFKPSPNDFKLAFHKILLLDPPEAYAKGDQWPPEPERAPLLRMVSEIPLQQNSMLRIILIGITKEIPFTVPDTMEIIEQLVRRAGSLRHIDYPPLEVANLEIIDLLFKMSEYHHPDNIVLPQNYEPPNLAISSLYWKTWIILLLISAHNPAMFGSFCWEQYPMLRTLMEMCITNQIGPTKPSDEELQVATAEKAQILEFENHLASNAITEQNSLLLSQLILMDPRGVARRPPNQVLEQIQTLNQTLKIGHLLCRSRKPDLLLEIIQRQGTSQMPWLADLVQNSDGDFNHLPVQCLCEFLLSNSATVIVESSREADLLIYLQKVIQDETGEHQIICEILEYFLRRLSSFSKQSRQSAIRGLKLLLK</sequence>
<evidence type="ECO:0000313" key="6">
    <source>
        <dbReference type="Proteomes" id="UP001562425"/>
    </source>
</evidence>
<evidence type="ECO:0000256" key="1">
    <source>
        <dbReference type="SAM" id="Coils"/>
    </source>
</evidence>
<evidence type="ECO:0000313" key="5">
    <source>
        <dbReference type="EMBL" id="KAL1399972.1"/>
    </source>
</evidence>
<comment type="caution">
    <text evidence="5">The sequence shown here is derived from an EMBL/GenBank/DDBJ whole genome shotgun (WGS) entry which is preliminary data.</text>
</comment>